<feature type="non-terminal residue" evidence="1">
    <location>
        <position position="363"/>
    </location>
</feature>
<dbReference type="Proteomes" id="UP001207468">
    <property type="component" value="Unassembled WGS sequence"/>
</dbReference>
<evidence type="ECO:0000313" key="2">
    <source>
        <dbReference type="Proteomes" id="UP001207468"/>
    </source>
</evidence>
<comment type="caution">
    <text evidence="1">The sequence shown here is derived from an EMBL/GenBank/DDBJ whole genome shotgun (WGS) entry which is preliminary data.</text>
</comment>
<reference evidence="1" key="1">
    <citation type="submission" date="2021-03" db="EMBL/GenBank/DDBJ databases">
        <title>Evolutionary priming and transition to the ectomycorrhizal habit in an iconic lineage of mushroom-forming fungi: is preadaptation a requirement?</title>
        <authorList>
            <consortium name="DOE Joint Genome Institute"/>
            <person name="Looney B.P."/>
            <person name="Miyauchi S."/>
            <person name="Morin E."/>
            <person name="Drula E."/>
            <person name="Courty P.E."/>
            <person name="Chicoki N."/>
            <person name="Fauchery L."/>
            <person name="Kohler A."/>
            <person name="Kuo A."/>
            <person name="LaButti K."/>
            <person name="Pangilinan J."/>
            <person name="Lipzen A."/>
            <person name="Riley R."/>
            <person name="Andreopoulos W."/>
            <person name="He G."/>
            <person name="Johnson J."/>
            <person name="Barry K.W."/>
            <person name="Grigoriev I.V."/>
            <person name="Nagy L."/>
            <person name="Hibbett D."/>
            <person name="Henrissat B."/>
            <person name="Matheny P.B."/>
            <person name="Labbe J."/>
            <person name="Martin A.F."/>
        </authorList>
    </citation>
    <scope>NUCLEOTIDE SEQUENCE</scope>
    <source>
        <strain evidence="1">BPL698</strain>
    </source>
</reference>
<accession>A0ACC0UDW4</accession>
<dbReference type="EMBL" id="JAGFNK010000058">
    <property type="protein sequence ID" value="KAI9509692.1"/>
    <property type="molecule type" value="Genomic_DNA"/>
</dbReference>
<protein>
    <submittedName>
        <fullName evidence="1">Acid phosphatase-domain-containing protein</fullName>
    </submittedName>
</protein>
<keyword evidence="2" id="KW-1185">Reference proteome</keyword>
<organism evidence="1 2">
    <name type="scientific">Russula earlei</name>
    <dbReference type="NCBI Taxonomy" id="71964"/>
    <lineage>
        <taxon>Eukaryota</taxon>
        <taxon>Fungi</taxon>
        <taxon>Dikarya</taxon>
        <taxon>Basidiomycota</taxon>
        <taxon>Agaricomycotina</taxon>
        <taxon>Agaricomycetes</taxon>
        <taxon>Russulales</taxon>
        <taxon>Russulaceae</taxon>
        <taxon>Russula</taxon>
    </lineage>
</organism>
<gene>
    <name evidence="1" type="ORF">F5148DRAFT_1185833</name>
</gene>
<sequence length="363" mass="42498">MSYPKVVALDTDWTIWQWYLDSATWGRGPGAQPSIEDNIERVDRQLLRDRTKIRVFDDISNIVHDILKNGARLAIVSRRLYYFNTINPKNGREWSIIHLVTYDEVIDQSKVQHFKRIRTWSASDFSDLLMFDDEAYNNVVRIEAGVTFQFVRDGKGLTWDVYQQGLDAWRRAKSIMIPSSPSPVRMLVGFSALPSFSVTLIGRGECRVDRNTPSRWGYALYLADTIGILTFYVEPNTLLGWNEEWIAEKSHVYEVWVKDYDAWTSINKIWIPENSGYLPQMNNTLWSVEDAGRNQEDRDRFITDHWKVPTPYMVVYTQIQRSLFEVVRVPDDQVDQHSNPNPYPFDKQIKTWKITVPNETNDE</sequence>
<proteinExistence type="predicted"/>
<evidence type="ECO:0000313" key="1">
    <source>
        <dbReference type="EMBL" id="KAI9509692.1"/>
    </source>
</evidence>
<name>A0ACC0UDW4_9AGAM</name>